<dbReference type="OrthoDB" id="48306at2759"/>
<evidence type="ECO:0000313" key="1">
    <source>
        <dbReference type="EMBL" id="KRX06996.1"/>
    </source>
</evidence>
<dbReference type="InterPro" id="IPR046345">
    <property type="entry name" value="TraB_PrgY-like"/>
</dbReference>
<reference evidence="1 2" key="1">
    <citation type="journal article" date="2015" name="Sci. Rep.">
        <title>Genome of the facultative scuticociliatosis pathogen Pseudocohnilembus persalinus provides insight into its virulence through horizontal gene transfer.</title>
        <authorList>
            <person name="Xiong J."/>
            <person name="Wang G."/>
            <person name="Cheng J."/>
            <person name="Tian M."/>
            <person name="Pan X."/>
            <person name="Warren A."/>
            <person name="Jiang C."/>
            <person name="Yuan D."/>
            <person name="Miao W."/>
        </authorList>
    </citation>
    <scope>NUCLEOTIDE SEQUENCE [LARGE SCALE GENOMIC DNA]</scope>
    <source>
        <strain evidence="1">36N120E</strain>
    </source>
</reference>
<name>A0A0V0QXR2_PSEPJ</name>
<accession>A0A0V0QXR2</accession>
<dbReference type="PANTHER" id="PTHR21530:SF7">
    <property type="entry name" value="TRAB DOMAIN-CONTAINING PROTEIN"/>
    <property type="match status" value="1"/>
</dbReference>
<dbReference type="AlphaFoldDB" id="A0A0V0QXR2"/>
<sequence length="391" mass="45948">MIGQVVHRFARNPNYVSSIYNRVGNRHDPFKNTLRVLEDPQNGRTLYLVGTTNSSTKLAYRTKELIEKENPDSIFVQTNKKWIQIAQTIQNVECQSELNRYNAQLTKAFNWNHLFIKRYNPRGIFFKIRLYLWLAVLDGFKAFPKDFHPFIPGLEMKFAVESAQNQKKPLILGGLAVNDSDLEGIRVEPRMDILSLFRNGGWALSHNKLWYSEAVDNFNTLDVQGGEAYAESIDKFRANWWIKYFQKISPYQKKILVDRKDIDLFYALYRDCPGQKIVAVVNQWHMDGIEAHWRNVTGTQEQLEPINPIGNFDIEKYMESQLVNDKLRAFVSKISKSEPATWKNYITQYHKDNYEPERIRHISFDSHDDPHMYHGLPYELDDHTLEPVHHH</sequence>
<keyword evidence="2" id="KW-1185">Reference proteome</keyword>
<dbReference type="InParanoid" id="A0A0V0QXR2"/>
<organism evidence="1 2">
    <name type="scientific">Pseudocohnilembus persalinus</name>
    <name type="common">Ciliate</name>
    <dbReference type="NCBI Taxonomy" id="266149"/>
    <lineage>
        <taxon>Eukaryota</taxon>
        <taxon>Sar</taxon>
        <taxon>Alveolata</taxon>
        <taxon>Ciliophora</taxon>
        <taxon>Intramacronucleata</taxon>
        <taxon>Oligohymenophorea</taxon>
        <taxon>Scuticociliatia</taxon>
        <taxon>Philasterida</taxon>
        <taxon>Pseudocohnilembidae</taxon>
        <taxon>Pseudocohnilembus</taxon>
    </lineage>
</organism>
<dbReference type="OMA" id="HMYHGLP"/>
<proteinExistence type="predicted"/>
<dbReference type="PANTHER" id="PTHR21530">
    <property type="entry name" value="PHEROMONE SHUTDOWN PROTEIN"/>
    <property type="match status" value="1"/>
</dbReference>
<comment type="caution">
    <text evidence="1">The sequence shown here is derived from an EMBL/GenBank/DDBJ whole genome shotgun (WGS) entry which is preliminary data.</text>
</comment>
<gene>
    <name evidence="1" type="ORF">PPERSA_07159</name>
</gene>
<protein>
    <submittedName>
        <fullName evidence="1">Uncharacterized protein</fullName>
    </submittedName>
</protein>
<dbReference type="EMBL" id="LDAU01000090">
    <property type="protein sequence ID" value="KRX06996.1"/>
    <property type="molecule type" value="Genomic_DNA"/>
</dbReference>
<evidence type="ECO:0000313" key="2">
    <source>
        <dbReference type="Proteomes" id="UP000054937"/>
    </source>
</evidence>
<dbReference type="Proteomes" id="UP000054937">
    <property type="component" value="Unassembled WGS sequence"/>
</dbReference>
<dbReference type="CDD" id="cd14726">
    <property type="entry name" value="TraB_PrgY-like"/>
    <property type="match status" value="1"/>
</dbReference>